<dbReference type="InterPro" id="IPR028082">
    <property type="entry name" value="Peripla_BP_I"/>
</dbReference>
<reference evidence="7 8" key="1">
    <citation type="submission" date="2020-06" db="EMBL/GenBank/DDBJ databases">
        <title>Sulfitobacter algicola sp. nov., isolated from green algae.</title>
        <authorList>
            <person name="Wang C."/>
        </authorList>
    </citation>
    <scope>NUCLEOTIDE SEQUENCE [LARGE SCALE GENOMIC DNA]</scope>
    <source>
        <strain evidence="7 8">1151</strain>
    </source>
</reference>
<evidence type="ECO:0000256" key="5">
    <source>
        <dbReference type="SAM" id="SignalP"/>
    </source>
</evidence>
<dbReference type="SUPFAM" id="SSF53822">
    <property type="entry name" value="Periplasmic binding protein-like I"/>
    <property type="match status" value="1"/>
</dbReference>
<feature type="signal peptide" evidence="5">
    <location>
        <begin position="1"/>
        <end position="22"/>
    </location>
</feature>
<evidence type="ECO:0000256" key="1">
    <source>
        <dbReference type="ARBA" id="ARBA00010062"/>
    </source>
</evidence>
<evidence type="ECO:0000259" key="6">
    <source>
        <dbReference type="Pfam" id="PF13458"/>
    </source>
</evidence>
<dbReference type="InterPro" id="IPR028081">
    <property type="entry name" value="Leu-bd"/>
</dbReference>
<keyword evidence="4" id="KW-0029">Amino-acid transport</keyword>
<comment type="similarity">
    <text evidence="1">Belongs to the leucine-binding protein family.</text>
</comment>
<dbReference type="Proteomes" id="UP000777935">
    <property type="component" value="Unassembled WGS sequence"/>
</dbReference>
<keyword evidence="8" id="KW-1185">Reference proteome</keyword>
<proteinExistence type="inferred from homology"/>
<sequence>MKFGRPLILTVAVSLATTPLFANEGVTSDSISFAQVAALEGPAGSLGAGMRRGILAAFEEVNKAGGVYGRKLALESMDDGYEPDRSIVQVRDVIESDKYIGLIGSVGTPTTKAIQPITTDAMIPLIGPFTGAGFLRDAGLENVLNVRASYGAETEEWIRHLVDENGMKNIAILYQDDGFGRVGLAGVTAALERRNMTLVAEGTYTRNTTAVKSALLDIKRAKPDAVVMVGSYKPIAEFVRLSRKLKFDPEFVTISFVGSNALAHELGPDGEGVIISQVVPFPWDNSLPVVAQYQAALSAIDPAAEPEFVSLEGYIVGRLAIEALRQAGPEVTREELMKAMSKLEKIDLNGAELIFGSGDNQGMDSVFLTRINADGKFDAF</sequence>
<evidence type="ECO:0000313" key="7">
    <source>
        <dbReference type="EMBL" id="NSX54951.1"/>
    </source>
</evidence>
<dbReference type="PRINTS" id="PR00337">
    <property type="entry name" value="LEUILEVALBP"/>
</dbReference>
<dbReference type="Pfam" id="PF13458">
    <property type="entry name" value="Peripla_BP_6"/>
    <property type="match status" value="1"/>
</dbReference>
<name>A0ABX2IX03_9RHOB</name>
<accession>A0ABX2IX03</accession>
<feature type="domain" description="Leucine-binding protein" evidence="6">
    <location>
        <begin position="31"/>
        <end position="376"/>
    </location>
</feature>
<protein>
    <submittedName>
        <fullName evidence="7">ABC transporter substrate-binding protein</fullName>
    </submittedName>
</protein>
<keyword evidence="3 5" id="KW-0732">Signal</keyword>
<dbReference type="Gene3D" id="3.40.50.2300">
    <property type="match status" value="2"/>
</dbReference>
<gene>
    <name evidence="7" type="ORF">HRQ87_09070</name>
</gene>
<organism evidence="7 8">
    <name type="scientific">Parasulfitobacter algicola</name>
    <dbReference type="NCBI Taxonomy" id="2614809"/>
    <lineage>
        <taxon>Bacteria</taxon>
        <taxon>Pseudomonadati</taxon>
        <taxon>Pseudomonadota</taxon>
        <taxon>Alphaproteobacteria</taxon>
        <taxon>Rhodobacterales</taxon>
        <taxon>Roseobacteraceae</taxon>
        <taxon>Parasulfitobacter</taxon>
    </lineage>
</organism>
<evidence type="ECO:0000256" key="3">
    <source>
        <dbReference type="ARBA" id="ARBA00022729"/>
    </source>
</evidence>
<evidence type="ECO:0000256" key="2">
    <source>
        <dbReference type="ARBA" id="ARBA00022448"/>
    </source>
</evidence>
<evidence type="ECO:0000256" key="4">
    <source>
        <dbReference type="ARBA" id="ARBA00022970"/>
    </source>
</evidence>
<comment type="caution">
    <text evidence="7">The sequence shown here is derived from an EMBL/GenBank/DDBJ whole genome shotgun (WGS) entry which is preliminary data.</text>
</comment>
<dbReference type="PANTHER" id="PTHR47235:SF1">
    <property type="entry name" value="BLR6548 PROTEIN"/>
    <property type="match status" value="1"/>
</dbReference>
<feature type="chain" id="PRO_5046876258" evidence="5">
    <location>
        <begin position="23"/>
        <end position="380"/>
    </location>
</feature>
<evidence type="ECO:0000313" key="8">
    <source>
        <dbReference type="Proteomes" id="UP000777935"/>
    </source>
</evidence>
<dbReference type="RefSeq" id="WP_174137509.1">
    <property type="nucleotide sequence ID" value="NZ_JABUFE010000004.1"/>
</dbReference>
<dbReference type="PANTHER" id="PTHR47235">
    <property type="entry name" value="BLR6548 PROTEIN"/>
    <property type="match status" value="1"/>
</dbReference>
<keyword evidence="2" id="KW-0813">Transport</keyword>
<dbReference type="CDD" id="cd19978">
    <property type="entry name" value="PBP1_ABC_ligand_binding-like"/>
    <property type="match status" value="1"/>
</dbReference>
<dbReference type="InterPro" id="IPR000709">
    <property type="entry name" value="Leu_Ile_Val-bd"/>
</dbReference>
<dbReference type="EMBL" id="JABUFE010000004">
    <property type="protein sequence ID" value="NSX54951.1"/>
    <property type="molecule type" value="Genomic_DNA"/>
</dbReference>